<comment type="caution">
    <text evidence="1">The sequence shown here is derived from an EMBL/GenBank/DDBJ whole genome shotgun (WGS) entry which is preliminary data.</text>
</comment>
<organism evidence="1 2">
    <name type="scientific">Petrolisthes manimaculis</name>
    <dbReference type="NCBI Taxonomy" id="1843537"/>
    <lineage>
        <taxon>Eukaryota</taxon>
        <taxon>Metazoa</taxon>
        <taxon>Ecdysozoa</taxon>
        <taxon>Arthropoda</taxon>
        <taxon>Crustacea</taxon>
        <taxon>Multicrustacea</taxon>
        <taxon>Malacostraca</taxon>
        <taxon>Eumalacostraca</taxon>
        <taxon>Eucarida</taxon>
        <taxon>Decapoda</taxon>
        <taxon>Pleocyemata</taxon>
        <taxon>Anomura</taxon>
        <taxon>Galatheoidea</taxon>
        <taxon>Porcellanidae</taxon>
        <taxon>Petrolisthes</taxon>
    </lineage>
</organism>
<keyword evidence="2" id="KW-1185">Reference proteome</keyword>
<dbReference type="Proteomes" id="UP001292094">
    <property type="component" value="Unassembled WGS sequence"/>
</dbReference>
<reference evidence="1" key="1">
    <citation type="submission" date="2023-11" db="EMBL/GenBank/DDBJ databases">
        <title>Genome assemblies of two species of porcelain crab, Petrolisthes cinctipes and Petrolisthes manimaculis (Anomura: Porcellanidae).</title>
        <authorList>
            <person name="Angst P."/>
        </authorList>
    </citation>
    <scope>NUCLEOTIDE SEQUENCE</scope>
    <source>
        <strain evidence="1">PB745_02</strain>
        <tissue evidence="1">Gill</tissue>
    </source>
</reference>
<dbReference type="EMBL" id="JAWZYT010003747">
    <property type="protein sequence ID" value="KAK4296909.1"/>
    <property type="molecule type" value="Genomic_DNA"/>
</dbReference>
<dbReference type="AlphaFoldDB" id="A0AAE1NWR8"/>
<evidence type="ECO:0000313" key="2">
    <source>
        <dbReference type="Proteomes" id="UP001292094"/>
    </source>
</evidence>
<accession>A0AAE1NWR8</accession>
<evidence type="ECO:0000313" key="1">
    <source>
        <dbReference type="EMBL" id="KAK4296909.1"/>
    </source>
</evidence>
<protein>
    <submittedName>
        <fullName evidence="1">Uncharacterized protein</fullName>
    </submittedName>
</protein>
<proteinExistence type="predicted"/>
<name>A0AAE1NWR8_9EUCA</name>
<sequence>MHLLGQTSLGARDYRVIYESQEVGRNGWACESPVYTPVPCLHPSPLPTPHSPVYTPLPCLHPTLLATPNSPANTPLPCLHLTYLDG</sequence>
<gene>
    <name evidence="1" type="ORF">Pmani_030632</name>
</gene>